<keyword evidence="2" id="KW-0564">Palmitate</keyword>
<dbReference type="EMBL" id="FNQJ01000008">
    <property type="protein sequence ID" value="SEA24380.1"/>
    <property type="molecule type" value="Genomic_DNA"/>
</dbReference>
<dbReference type="Pfam" id="PF02321">
    <property type="entry name" value="OEP"/>
    <property type="match status" value="2"/>
</dbReference>
<comment type="similarity">
    <text evidence="1 2">Belongs to the outer membrane factor (OMF) (TC 1.B.17) family.</text>
</comment>
<comment type="subcellular location">
    <subcellularLocation>
        <location evidence="2">Cell membrane</location>
        <topology evidence="2">Lipid-anchor</topology>
    </subcellularLocation>
</comment>
<dbReference type="PANTHER" id="PTHR30203:SF33">
    <property type="entry name" value="BLR4455 PROTEIN"/>
    <property type="match status" value="1"/>
</dbReference>
<dbReference type="SUPFAM" id="SSF56954">
    <property type="entry name" value="Outer membrane efflux proteins (OEP)"/>
    <property type="match status" value="1"/>
</dbReference>
<keyword evidence="2 3" id="KW-0449">Lipoprotein</keyword>
<dbReference type="GO" id="GO:0015562">
    <property type="term" value="F:efflux transmembrane transporter activity"/>
    <property type="evidence" value="ECO:0007669"/>
    <property type="project" value="InterPro"/>
</dbReference>
<dbReference type="Proteomes" id="UP000199002">
    <property type="component" value="Unassembled WGS sequence"/>
</dbReference>
<dbReference type="GeneID" id="34232909"/>
<dbReference type="Gene3D" id="1.20.1600.10">
    <property type="entry name" value="Outer membrane efflux proteins (OEP)"/>
    <property type="match status" value="1"/>
</dbReference>
<dbReference type="Gene3D" id="2.20.200.10">
    <property type="entry name" value="Outer membrane efflux proteins (OEP)"/>
    <property type="match status" value="1"/>
</dbReference>
<dbReference type="PROSITE" id="PS51257">
    <property type="entry name" value="PROKAR_LIPOPROTEIN"/>
    <property type="match status" value="1"/>
</dbReference>
<name>A0A1H3ZL27_9BURK</name>
<dbReference type="InterPro" id="IPR010131">
    <property type="entry name" value="MdtP/NodT-like"/>
</dbReference>
<dbReference type="PANTHER" id="PTHR30203">
    <property type="entry name" value="OUTER MEMBRANE CATION EFFLUX PROTEIN"/>
    <property type="match status" value="1"/>
</dbReference>
<proteinExistence type="inferred from homology"/>
<gene>
    <name evidence="3" type="ORF">SAMN05421875_10820</name>
</gene>
<organism evidence="3 4">
    <name type="scientific">Acidovorax soli</name>
    <dbReference type="NCBI Taxonomy" id="592050"/>
    <lineage>
        <taxon>Bacteria</taxon>
        <taxon>Pseudomonadati</taxon>
        <taxon>Pseudomonadota</taxon>
        <taxon>Betaproteobacteria</taxon>
        <taxon>Burkholderiales</taxon>
        <taxon>Comamonadaceae</taxon>
        <taxon>Acidovorax</taxon>
    </lineage>
</organism>
<evidence type="ECO:0000313" key="4">
    <source>
        <dbReference type="Proteomes" id="UP000199002"/>
    </source>
</evidence>
<keyword evidence="2" id="KW-1134">Transmembrane beta strand</keyword>
<dbReference type="AlphaFoldDB" id="A0A1H3ZL27"/>
<keyword evidence="4" id="KW-1185">Reference proteome</keyword>
<protein>
    <submittedName>
        <fullName evidence="3">Efflux transporter, outer membrane factor (OMF) lipoprotein, NodT family</fullName>
    </submittedName>
</protein>
<evidence type="ECO:0000256" key="1">
    <source>
        <dbReference type="ARBA" id="ARBA00007613"/>
    </source>
</evidence>
<feature type="signal peptide" evidence="2">
    <location>
        <begin position="1"/>
        <end position="21"/>
    </location>
</feature>
<accession>A0A1H3ZL27</accession>
<evidence type="ECO:0000256" key="2">
    <source>
        <dbReference type="RuleBase" id="RU362097"/>
    </source>
</evidence>
<dbReference type="InterPro" id="IPR003423">
    <property type="entry name" value="OMP_efflux"/>
</dbReference>
<reference evidence="4" key="1">
    <citation type="submission" date="2016-10" db="EMBL/GenBank/DDBJ databases">
        <authorList>
            <person name="Varghese N."/>
            <person name="Submissions S."/>
        </authorList>
    </citation>
    <scope>NUCLEOTIDE SEQUENCE [LARGE SCALE GENOMIC DNA]</scope>
    <source>
        <strain evidence="4">DSM 25157</strain>
    </source>
</reference>
<dbReference type="GO" id="GO:0005886">
    <property type="term" value="C:plasma membrane"/>
    <property type="evidence" value="ECO:0007669"/>
    <property type="project" value="UniProtKB-SubCell"/>
</dbReference>
<dbReference type="RefSeq" id="WP_092697809.1">
    <property type="nucleotide sequence ID" value="NZ_CAXIQL010000044.1"/>
</dbReference>
<keyword evidence="2" id="KW-0472">Membrane</keyword>
<evidence type="ECO:0000313" key="3">
    <source>
        <dbReference type="EMBL" id="SEA24380.1"/>
    </source>
</evidence>
<dbReference type="STRING" id="592050.SAMN05421875_10820"/>
<feature type="chain" id="PRO_5011332828" evidence="2">
    <location>
        <begin position="22"/>
        <end position="484"/>
    </location>
</feature>
<dbReference type="NCBIfam" id="TIGR01845">
    <property type="entry name" value="outer_NodT"/>
    <property type="match status" value="1"/>
</dbReference>
<keyword evidence="2" id="KW-0812">Transmembrane</keyword>
<keyword evidence="2" id="KW-0732">Signal</keyword>
<sequence>MAKTTQRSARARLALAAAACAALLAGCTTGPDFHPPAGPDSVQISAQGPTPHPEAAIDLAAPWWHQLGSPPLNQLIGQALAASPTLAAAEATLRQAQEMQAAQAGATQLPRVDTSAGAQRQRISPSAQGLPGEGRSFGQYSASIGVRYALDLAGGNRRALEALGARTDYRRYQLEGARLNLAASIVGTAITQARLAAQIEALQAIVQLQDEQLHLAGERLRLGQAAHSEVLALQAQVEQTRASVPLLRQQHQQSSHLLATLAGREPTAQGLPRFTLDDFTLPTDLPQAIPSGWVRQRPDIQGAQALLHAATADYGVAVARLYPQVNLSASLGSQALTTGALFGGGAAVWSLIGQITQPLFNPALPAERRAALAALDAAAANYQGVVLEALRSVADALHALDNDAQALAAQAAADAAAQGSLQSMQRQYALGSASYLQLLSAQQQAQQIRTYLVAAQARRLLGSATLYQAVGAGWAGAQEPDDGS</sequence>